<dbReference type="Gene3D" id="1.10.10.60">
    <property type="entry name" value="Homeodomain-like"/>
    <property type="match status" value="1"/>
</dbReference>
<dbReference type="Pfam" id="PF00440">
    <property type="entry name" value="TetR_N"/>
    <property type="match status" value="1"/>
</dbReference>
<sequence length="190" mass="20023">MARPLEFDRNQALTCAVDAFWRDGYASLSANDLAAHMGVAKSSMYNTFGSKRDVLIQAVTNYASTRTAAVRATLGGGSTGAKLRAMLLDVASHNDGGRGCLLVNTAVELGPHDEGVRQLVKAGFEGMMGSFEEVIRSGQARGDIDSKVDAAKQAMTLVAGIAGLRVMAKSGFTKKQLVPFVETLLAGLLL</sequence>
<evidence type="ECO:0000256" key="4">
    <source>
        <dbReference type="PROSITE-ProRule" id="PRU00335"/>
    </source>
</evidence>
<evidence type="ECO:0000256" key="3">
    <source>
        <dbReference type="ARBA" id="ARBA00023163"/>
    </source>
</evidence>
<dbReference type="PANTHER" id="PTHR47506:SF10">
    <property type="entry name" value="TRANSCRIPTIONAL REGULATORY PROTEIN"/>
    <property type="match status" value="1"/>
</dbReference>
<evidence type="ECO:0000313" key="7">
    <source>
        <dbReference type="Proteomes" id="UP000655523"/>
    </source>
</evidence>
<proteinExistence type="predicted"/>
<organism evidence="6 7">
    <name type="scientific">Paraburkholderia elongata</name>
    <dbReference type="NCBI Taxonomy" id="2675747"/>
    <lineage>
        <taxon>Bacteria</taxon>
        <taxon>Pseudomonadati</taxon>
        <taxon>Pseudomonadota</taxon>
        <taxon>Betaproteobacteria</taxon>
        <taxon>Burkholderiales</taxon>
        <taxon>Burkholderiaceae</taxon>
        <taxon>Paraburkholderia</taxon>
    </lineage>
</organism>
<keyword evidence="3" id="KW-0804">Transcription</keyword>
<dbReference type="PANTHER" id="PTHR47506">
    <property type="entry name" value="TRANSCRIPTIONAL REGULATORY PROTEIN"/>
    <property type="match status" value="1"/>
</dbReference>
<dbReference type="Proteomes" id="UP000655523">
    <property type="component" value="Unassembled WGS sequence"/>
</dbReference>
<evidence type="ECO:0000313" key="6">
    <source>
        <dbReference type="EMBL" id="NPT54378.1"/>
    </source>
</evidence>
<reference evidence="6 7" key="1">
    <citation type="submission" date="2019-11" db="EMBL/GenBank/DDBJ databases">
        <title>Metabolism of dissolved organic matter in forest soils.</title>
        <authorList>
            <person name="Cyle K.T."/>
            <person name="Wilhelm R.C."/>
            <person name="Martinez C.E."/>
        </authorList>
    </citation>
    <scope>NUCLEOTIDE SEQUENCE [LARGE SCALE GENOMIC DNA]</scope>
    <source>
        <strain evidence="6 7">5N</strain>
    </source>
</reference>
<feature type="DNA-binding region" description="H-T-H motif" evidence="4">
    <location>
        <begin position="29"/>
        <end position="48"/>
    </location>
</feature>
<dbReference type="GO" id="GO:0003677">
    <property type="term" value="F:DNA binding"/>
    <property type="evidence" value="ECO:0007669"/>
    <property type="project" value="UniProtKB-UniRule"/>
</dbReference>
<dbReference type="InterPro" id="IPR036271">
    <property type="entry name" value="Tet_transcr_reg_TetR-rel_C_sf"/>
</dbReference>
<protein>
    <submittedName>
        <fullName evidence="6">TetR family transcriptional regulator</fullName>
    </submittedName>
</protein>
<dbReference type="InterPro" id="IPR009057">
    <property type="entry name" value="Homeodomain-like_sf"/>
</dbReference>
<dbReference type="InterPro" id="IPR011075">
    <property type="entry name" value="TetR_C"/>
</dbReference>
<evidence type="ECO:0000259" key="5">
    <source>
        <dbReference type="PROSITE" id="PS50977"/>
    </source>
</evidence>
<dbReference type="Pfam" id="PF16925">
    <property type="entry name" value="TetR_C_13"/>
    <property type="match status" value="1"/>
</dbReference>
<dbReference type="AlphaFoldDB" id="A0A972NJ60"/>
<dbReference type="EMBL" id="WOEZ01000036">
    <property type="protein sequence ID" value="NPT54378.1"/>
    <property type="molecule type" value="Genomic_DNA"/>
</dbReference>
<accession>A0A972NJ60</accession>
<dbReference type="SUPFAM" id="SSF46689">
    <property type="entry name" value="Homeodomain-like"/>
    <property type="match status" value="1"/>
</dbReference>
<dbReference type="PROSITE" id="PS50977">
    <property type="entry name" value="HTH_TETR_2"/>
    <property type="match status" value="1"/>
</dbReference>
<comment type="caution">
    <text evidence="6">The sequence shown here is derived from an EMBL/GenBank/DDBJ whole genome shotgun (WGS) entry which is preliminary data.</text>
</comment>
<evidence type="ECO:0000256" key="1">
    <source>
        <dbReference type="ARBA" id="ARBA00023015"/>
    </source>
</evidence>
<keyword evidence="2 4" id="KW-0238">DNA-binding</keyword>
<evidence type="ECO:0000256" key="2">
    <source>
        <dbReference type="ARBA" id="ARBA00023125"/>
    </source>
</evidence>
<dbReference type="RefSeq" id="WP_172161780.1">
    <property type="nucleotide sequence ID" value="NZ_WOEZ01000036.1"/>
</dbReference>
<keyword evidence="7" id="KW-1185">Reference proteome</keyword>
<dbReference type="Gene3D" id="1.10.357.10">
    <property type="entry name" value="Tetracycline Repressor, domain 2"/>
    <property type="match status" value="1"/>
</dbReference>
<dbReference type="InterPro" id="IPR001647">
    <property type="entry name" value="HTH_TetR"/>
</dbReference>
<dbReference type="SUPFAM" id="SSF48498">
    <property type="entry name" value="Tetracyclin repressor-like, C-terminal domain"/>
    <property type="match status" value="1"/>
</dbReference>
<keyword evidence="1" id="KW-0805">Transcription regulation</keyword>
<gene>
    <name evidence="6" type="ORF">GNZ13_07080</name>
</gene>
<feature type="domain" description="HTH tetR-type" evidence="5">
    <location>
        <begin position="6"/>
        <end position="66"/>
    </location>
</feature>
<name>A0A972NJ60_9BURK</name>